<dbReference type="PANTHER" id="PTHR34847:SF1">
    <property type="entry name" value="NODULATION PROTEIN U"/>
    <property type="match status" value="1"/>
</dbReference>
<evidence type="ECO:0000259" key="2">
    <source>
        <dbReference type="Pfam" id="PF02543"/>
    </source>
</evidence>
<dbReference type="AlphaFoldDB" id="A0A451AE76"/>
<sequence>MFGIFLSTKKVEKTPYVFEIFQRYLRTYSDEIFTNSNRPEKWATFVGISAHFPRNRCPLSLGISAHFPSEWVPTFPRNMQKDGVILVAAEEERFNRIKHGKKPKEDNPDELPLNAIHYCLESVGITLSEVEYVGYSFDPKKMPQGPYHDLFGEEWGGSAGLEKFCRKIYQVADRLKAMGFKGELKWIDHHAAHAASAFYASPFREAAILVVDGIGETNSTSFFSGKNNKLKFLQEVSYPASLGFLWESFSHLLGFSIYDAAKVMGLAAYGDPRRYSSYFDKIVKIAPNGKFEMDNEVLRFGSIIYDPPSANCQGLEALFSLEKRARDQRLMGSHEDIAASLQMITDKVMLHMAKHLYDNAGSENLCLAGGVTLNCVTNKIAFEETPFVNLFVQPAAHDAGTALGAAFFIWNHLLDNEQRQPMTHAYLGPSFTDAEIEAELQAHGLSYKHTDQVEREVADLISQNNIVGFFQGRMEIGPRALGNRSLLADPRHPDMREILNRKVKHREYFRPLAPSILYEQAKNWFHIEKETSAADFMLMAYPVKESRKDEIPAVVHVDGTSRVQTVKKDTNPRYHKLISEFYRISGVPIVLNTSFNDSEPIVCTPKDAINTFLKTGIDYLALGDFIVDKANNR</sequence>
<dbReference type="InterPro" id="IPR031730">
    <property type="entry name" value="Carbam_trans_C"/>
</dbReference>
<protein>
    <submittedName>
        <fullName evidence="4">Carbamoyltransferase</fullName>
    </submittedName>
</protein>
<feature type="domain" description="Carbamoyltransferase" evidence="2">
    <location>
        <begin position="81"/>
        <end position="406"/>
    </location>
</feature>
<dbReference type="InterPro" id="IPR043129">
    <property type="entry name" value="ATPase_NBD"/>
</dbReference>
<dbReference type="Gene3D" id="3.30.420.40">
    <property type="match status" value="2"/>
</dbReference>
<accession>A0A451AE76</accession>
<dbReference type="InterPro" id="IPR003696">
    <property type="entry name" value="Carbtransf_dom"/>
</dbReference>
<evidence type="ECO:0000313" key="4">
    <source>
        <dbReference type="EMBL" id="VFK64342.1"/>
    </source>
</evidence>
<keyword evidence="4" id="KW-0808">Transferase</keyword>
<dbReference type="EMBL" id="CAADFZ010000045">
    <property type="protein sequence ID" value="VFK64342.1"/>
    <property type="molecule type" value="Genomic_DNA"/>
</dbReference>
<dbReference type="SUPFAM" id="SSF53067">
    <property type="entry name" value="Actin-like ATPase domain"/>
    <property type="match status" value="1"/>
</dbReference>
<dbReference type="Pfam" id="PF02543">
    <property type="entry name" value="Carbam_trans_N"/>
    <property type="match status" value="1"/>
</dbReference>
<dbReference type="InterPro" id="IPR038152">
    <property type="entry name" value="Carbam_trans_C_sf"/>
</dbReference>
<dbReference type="PANTHER" id="PTHR34847">
    <property type="entry name" value="NODULATION PROTEIN U"/>
    <property type="match status" value="1"/>
</dbReference>
<proteinExistence type="inferred from homology"/>
<evidence type="ECO:0000256" key="1">
    <source>
        <dbReference type="ARBA" id="ARBA00006129"/>
    </source>
</evidence>
<feature type="domain" description="Carbamoyltransferase C-terminal" evidence="3">
    <location>
        <begin position="458"/>
        <end position="629"/>
    </location>
</feature>
<gene>
    <name evidence="4" type="ORF">BECKUNK1418G_GA0071005_10452</name>
</gene>
<name>A0A451AE76_9GAMM</name>
<comment type="similarity">
    <text evidence="1">Belongs to the NodU/CmcH family.</text>
</comment>
<dbReference type="Gene3D" id="3.90.870.20">
    <property type="entry name" value="Carbamoyltransferase, C-terminal domain"/>
    <property type="match status" value="1"/>
</dbReference>
<organism evidence="4">
    <name type="scientific">Candidatus Kentrum sp. UNK</name>
    <dbReference type="NCBI Taxonomy" id="2126344"/>
    <lineage>
        <taxon>Bacteria</taxon>
        <taxon>Pseudomonadati</taxon>
        <taxon>Pseudomonadota</taxon>
        <taxon>Gammaproteobacteria</taxon>
        <taxon>Candidatus Kentrum</taxon>
    </lineage>
</organism>
<evidence type="ECO:0000259" key="3">
    <source>
        <dbReference type="Pfam" id="PF16861"/>
    </source>
</evidence>
<dbReference type="InterPro" id="IPR051338">
    <property type="entry name" value="NodU/CmcH_Carbamoyltrnsfr"/>
</dbReference>
<reference evidence="4" key="1">
    <citation type="submission" date="2019-02" db="EMBL/GenBank/DDBJ databases">
        <authorList>
            <person name="Gruber-Vodicka R. H."/>
            <person name="Seah K. B. B."/>
        </authorList>
    </citation>
    <scope>NUCLEOTIDE SEQUENCE</scope>
    <source>
        <strain evidence="4">BECK_BY8</strain>
    </source>
</reference>
<dbReference type="CDD" id="cd24098">
    <property type="entry name" value="ASKHA_NBD_TobZ_N"/>
    <property type="match status" value="1"/>
</dbReference>
<dbReference type="GO" id="GO:0016740">
    <property type="term" value="F:transferase activity"/>
    <property type="evidence" value="ECO:0007669"/>
    <property type="project" value="UniProtKB-KW"/>
</dbReference>
<dbReference type="Pfam" id="PF16861">
    <property type="entry name" value="Carbam_trans_C"/>
    <property type="match status" value="1"/>
</dbReference>